<comment type="caution">
    <text evidence="1">The sequence shown here is derived from an EMBL/GenBank/DDBJ whole genome shotgun (WGS) entry which is preliminary data.</text>
</comment>
<proteinExistence type="predicted"/>
<dbReference type="EMBL" id="JOJR01004584">
    <property type="protein sequence ID" value="RCN27237.1"/>
    <property type="molecule type" value="Genomic_DNA"/>
</dbReference>
<name>A0A368FAM9_ANCCA</name>
<dbReference type="AlphaFoldDB" id="A0A368FAM9"/>
<evidence type="ECO:0000313" key="2">
    <source>
        <dbReference type="Proteomes" id="UP000252519"/>
    </source>
</evidence>
<dbReference type="Proteomes" id="UP000252519">
    <property type="component" value="Unassembled WGS sequence"/>
</dbReference>
<organism evidence="1 2">
    <name type="scientific">Ancylostoma caninum</name>
    <name type="common">Dog hookworm</name>
    <dbReference type="NCBI Taxonomy" id="29170"/>
    <lineage>
        <taxon>Eukaryota</taxon>
        <taxon>Metazoa</taxon>
        <taxon>Ecdysozoa</taxon>
        <taxon>Nematoda</taxon>
        <taxon>Chromadorea</taxon>
        <taxon>Rhabditida</taxon>
        <taxon>Rhabditina</taxon>
        <taxon>Rhabditomorpha</taxon>
        <taxon>Strongyloidea</taxon>
        <taxon>Ancylostomatidae</taxon>
        <taxon>Ancylostomatinae</taxon>
        <taxon>Ancylostoma</taxon>
    </lineage>
</organism>
<accession>A0A368FAM9</accession>
<evidence type="ECO:0000313" key="1">
    <source>
        <dbReference type="EMBL" id="RCN27237.1"/>
    </source>
</evidence>
<protein>
    <submittedName>
        <fullName evidence="1">Uncharacterized protein</fullName>
    </submittedName>
</protein>
<reference evidence="1 2" key="1">
    <citation type="submission" date="2014-10" db="EMBL/GenBank/DDBJ databases">
        <title>Draft genome of the hookworm Ancylostoma caninum.</title>
        <authorList>
            <person name="Mitreva M."/>
        </authorList>
    </citation>
    <scope>NUCLEOTIDE SEQUENCE [LARGE SCALE GENOMIC DNA]</scope>
    <source>
        <strain evidence="1 2">Baltimore</strain>
    </source>
</reference>
<gene>
    <name evidence="1" type="ORF">ANCCAN_27029</name>
</gene>
<sequence length="67" mass="7161">MDYGRLSSAFVVLQAFANGTKTLVAASIKTSFPLQGISFPLDGKAKIHIEDEKTINISSIATPHTVL</sequence>
<keyword evidence="2" id="KW-1185">Reference proteome</keyword>